<evidence type="ECO:0000313" key="2">
    <source>
        <dbReference type="Proteomes" id="UP001215280"/>
    </source>
</evidence>
<accession>A0AAD7NNR7</accession>
<gene>
    <name evidence="1" type="ORF">DFH07DRAFT_1058432</name>
</gene>
<name>A0AAD7NNR7_9AGAR</name>
<organism evidence="1 2">
    <name type="scientific">Mycena maculata</name>
    <dbReference type="NCBI Taxonomy" id="230809"/>
    <lineage>
        <taxon>Eukaryota</taxon>
        <taxon>Fungi</taxon>
        <taxon>Dikarya</taxon>
        <taxon>Basidiomycota</taxon>
        <taxon>Agaricomycotina</taxon>
        <taxon>Agaricomycetes</taxon>
        <taxon>Agaricomycetidae</taxon>
        <taxon>Agaricales</taxon>
        <taxon>Marasmiineae</taxon>
        <taxon>Mycenaceae</taxon>
        <taxon>Mycena</taxon>
    </lineage>
</organism>
<sequence>MLLALPFYLSFTCIRRFPASARPVLPRDLAIHDGPDSPPALPTPAGNVWLAMGGISAPLLVNPLPPRAFPESQTLGSWI</sequence>
<dbReference type="EMBL" id="JARJLG010000029">
    <property type="protein sequence ID" value="KAJ7767932.1"/>
    <property type="molecule type" value="Genomic_DNA"/>
</dbReference>
<protein>
    <submittedName>
        <fullName evidence="1">Uncharacterized protein</fullName>
    </submittedName>
</protein>
<evidence type="ECO:0000313" key="1">
    <source>
        <dbReference type="EMBL" id="KAJ7767932.1"/>
    </source>
</evidence>
<dbReference type="Proteomes" id="UP001215280">
    <property type="component" value="Unassembled WGS sequence"/>
</dbReference>
<comment type="caution">
    <text evidence="1">The sequence shown here is derived from an EMBL/GenBank/DDBJ whole genome shotgun (WGS) entry which is preliminary data.</text>
</comment>
<dbReference type="AlphaFoldDB" id="A0AAD7NNR7"/>
<proteinExistence type="predicted"/>
<reference evidence="1" key="1">
    <citation type="submission" date="2023-03" db="EMBL/GenBank/DDBJ databases">
        <title>Massive genome expansion in bonnet fungi (Mycena s.s.) driven by repeated elements and novel gene families across ecological guilds.</title>
        <authorList>
            <consortium name="Lawrence Berkeley National Laboratory"/>
            <person name="Harder C.B."/>
            <person name="Miyauchi S."/>
            <person name="Viragh M."/>
            <person name="Kuo A."/>
            <person name="Thoen E."/>
            <person name="Andreopoulos B."/>
            <person name="Lu D."/>
            <person name="Skrede I."/>
            <person name="Drula E."/>
            <person name="Henrissat B."/>
            <person name="Morin E."/>
            <person name="Kohler A."/>
            <person name="Barry K."/>
            <person name="LaButti K."/>
            <person name="Morin E."/>
            <person name="Salamov A."/>
            <person name="Lipzen A."/>
            <person name="Mereny Z."/>
            <person name="Hegedus B."/>
            <person name="Baldrian P."/>
            <person name="Stursova M."/>
            <person name="Weitz H."/>
            <person name="Taylor A."/>
            <person name="Grigoriev I.V."/>
            <person name="Nagy L.G."/>
            <person name="Martin F."/>
            <person name="Kauserud H."/>
        </authorList>
    </citation>
    <scope>NUCLEOTIDE SEQUENCE</scope>
    <source>
        <strain evidence="1">CBHHK188m</strain>
    </source>
</reference>
<feature type="non-terminal residue" evidence="1">
    <location>
        <position position="79"/>
    </location>
</feature>
<keyword evidence="2" id="KW-1185">Reference proteome</keyword>